<reference evidence="4" key="1">
    <citation type="submission" date="2022-01" db="EMBL/GenBank/DDBJ databases">
        <title>Genome Sequence Resource for Two Populations of Ditylenchus destructor, the Migratory Endoparasitic Phytonematode.</title>
        <authorList>
            <person name="Zhang H."/>
            <person name="Lin R."/>
            <person name="Xie B."/>
        </authorList>
    </citation>
    <scope>NUCLEOTIDE SEQUENCE</scope>
    <source>
        <strain evidence="4">BazhouSP</strain>
    </source>
</reference>
<sequence length="165" mass="18959">MQLIASNLMAILSSIAVSDNSTNIVNDELSRGGISGKPPVNFQEKDAKIEERNKILLQTQQDLSDLNLSHSERCTKRDLEAQLDELRKDLENEKELRQKAERARRDLSNELESLKTEYVEATDKSAISLEIQKQKDDQLRELQASVDRERIKYEKNIEDCKQAET</sequence>
<dbReference type="Proteomes" id="UP001201812">
    <property type="component" value="Unassembled WGS sequence"/>
</dbReference>
<evidence type="ECO:0000313" key="5">
    <source>
        <dbReference type="Proteomes" id="UP001201812"/>
    </source>
</evidence>
<gene>
    <name evidence="4" type="ORF">DdX_20611</name>
</gene>
<feature type="domain" description="Myosin tail" evidence="3">
    <location>
        <begin position="47"/>
        <end position="163"/>
    </location>
</feature>
<evidence type="ECO:0000256" key="2">
    <source>
        <dbReference type="SAM" id="Coils"/>
    </source>
</evidence>
<dbReference type="AlphaFoldDB" id="A0AAD4MKH1"/>
<name>A0AAD4MKH1_9BILA</name>
<feature type="coiled-coil region" evidence="2">
    <location>
        <begin position="69"/>
        <end position="124"/>
    </location>
</feature>
<comment type="caution">
    <text evidence="4">The sequence shown here is derived from an EMBL/GenBank/DDBJ whole genome shotgun (WGS) entry which is preliminary data.</text>
</comment>
<evidence type="ECO:0000313" key="4">
    <source>
        <dbReference type="EMBL" id="KAI1693522.1"/>
    </source>
</evidence>
<evidence type="ECO:0000259" key="3">
    <source>
        <dbReference type="Pfam" id="PF01576"/>
    </source>
</evidence>
<dbReference type="SUPFAM" id="SSF90257">
    <property type="entry name" value="Myosin rod fragments"/>
    <property type="match status" value="1"/>
</dbReference>
<dbReference type="Pfam" id="PF01576">
    <property type="entry name" value="Myosin_tail_1"/>
    <property type="match status" value="1"/>
</dbReference>
<proteinExistence type="predicted"/>
<accession>A0AAD4MKH1</accession>
<keyword evidence="5" id="KW-1185">Reference proteome</keyword>
<organism evidence="4 5">
    <name type="scientific">Ditylenchus destructor</name>
    <dbReference type="NCBI Taxonomy" id="166010"/>
    <lineage>
        <taxon>Eukaryota</taxon>
        <taxon>Metazoa</taxon>
        <taxon>Ecdysozoa</taxon>
        <taxon>Nematoda</taxon>
        <taxon>Chromadorea</taxon>
        <taxon>Rhabditida</taxon>
        <taxon>Tylenchina</taxon>
        <taxon>Tylenchomorpha</taxon>
        <taxon>Sphaerularioidea</taxon>
        <taxon>Anguinidae</taxon>
        <taxon>Anguininae</taxon>
        <taxon>Ditylenchus</taxon>
    </lineage>
</organism>
<dbReference type="EMBL" id="JAKKPZ010000617">
    <property type="protein sequence ID" value="KAI1693522.1"/>
    <property type="molecule type" value="Genomic_DNA"/>
</dbReference>
<evidence type="ECO:0000256" key="1">
    <source>
        <dbReference type="ARBA" id="ARBA00023054"/>
    </source>
</evidence>
<keyword evidence="1 2" id="KW-0175">Coiled coil</keyword>
<protein>
    <submittedName>
        <fullName evidence="4">Myosin tail domain-containing protein</fullName>
    </submittedName>
</protein>
<dbReference type="InterPro" id="IPR002928">
    <property type="entry name" value="Myosin_tail"/>
</dbReference>
<dbReference type="GO" id="GO:0016459">
    <property type="term" value="C:myosin complex"/>
    <property type="evidence" value="ECO:0007669"/>
    <property type="project" value="InterPro"/>
</dbReference>